<gene>
    <name evidence="2" type="ORF">OBBRIDRAFT_833148</name>
</gene>
<dbReference type="EMBL" id="KV722364">
    <property type="protein sequence ID" value="OCH92736.1"/>
    <property type="molecule type" value="Genomic_DNA"/>
</dbReference>
<feature type="compositionally biased region" description="Polar residues" evidence="1">
    <location>
        <begin position="304"/>
        <end position="316"/>
    </location>
</feature>
<name>A0A8E2AY72_9APHY</name>
<feature type="region of interest" description="Disordered" evidence="1">
    <location>
        <begin position="304"/>
        <end position="324"/>
    </location>
</feature>
<dbReference type="Proteomes" id="UP000250043">
    <property type="component" value="Unassembled WGS sequence"/>
</dbReference>
<evidence type="ECO:0000256" key="1">
    <source>
        <dbReference type="SAM" id="MobiDB-lite"/>
    </source>
</evidence>
<evidence type="ECO:0000313" key="2">
    <source>
        <dbReference type="EMBL" id="OCH92736.1"/>
    </source>
</evidence>
<organism evidence="2 3">
    <name type="scientific">Obba rivulosa</name>
    <dbReference type="NCBI Taxonomy" id="1052685"/>
    <lineage>
        <taxon>Eukaryota</taxon>
        <taxon>Fungi</taxon>
        <taxon>Dikarya</taxon>
        <taxon>Basidiomycota</taxon>
        <taxon>Agaricomycotina</taxon>
        <taxon>Agaricomycetes</taxon>
        <taxon>Polyporales</taxon>
        <taxon>Gelatoporiaceae</taxon>
        <taxon>Obba</taxon>
    </lineage>
</organism>
<proteinExistence type="predicted"/>
<dbReference type="AlphaFoldDB" id="A0A8E2AY72"/>
<accession>A0A8E2AY72</accession>
<protein>
    <submittedName>
        <fullName evidence="2">Uncharacterized protein</fullName>
    </submittedName>
</protein>
<reference evidence="2 3" key="1">
    <citation type="submission" date="2016-07" db="EMBL/GenBank/DDBJ databases">
        <title>Draft genome of the white-rot fungus Obba rivulosa 3A-2.</title>
        <authorList>
            <consortium name="DOE Joint Genome Institute"/>
            <person name="Miettinen O."/>
            <person name="Riley R."/>
            <person name="Acob R."/>
            <person name="Barry K."/>
            <person name="Cullen D."/>
            <person name="De Vries R."/>
            <person name="Hainaut M."/>
            <person name="Hatakka A."/>
            <person name="Henrissat B."/>
            <person name="Hilden K."/>
            <person name="Kuo R."/>
            <person name="Labutti K."/>
            <person name="Lipzen A."/>
            <person name="Makela M.R."/>
            <person name="Sandor L."/>
            <person name="Spatafora J.W."/>
            <person name="Grigoriev I.V."/>
            <person name="Hibbett D.S."/>
        </authorList>
    </citation>
    <scope>NUCLEOTIDE SEQUENCE [LARGE SCALE GENOMIC DNA]</scope>
    <source>
        <strain evidence="2 3">3A-2</strain>
    </source>
</reference>
<sequence>MHVGSSEAGHDYEKSSSDFDKETIEPFISFLKKVYSKEVHQTRALGYQPPPSDAGKSMQSDGLADELITSDELIALQHMLSPTPEREEPAFILSGLSNVNPTSVLSPPNPTLFVLHNTANVVVESASRAPNVPALNPHLHVPFETQSDAFGGSVGLPLSGTQPGNMSPPSDAPDAISHLGFPVSTIRSTLEPSDIPDNQMTFNSSQSKTFTHMDTTDAFGFDLSMSDVDDSIFTSIGSFDTFLSRFDHNAITPGPQAFIPEAALDPAQMADQDAGIQTVFGSTHNLDFSVFPEVQDLVACSSTSIEGPVTSGQPKQATKAPRRADKDISLASMALGKSSRHSLEVDKANVM</sequence>
<keyword evidence="3" id="KW-1185">Reference proteome</keyword>
<evidence type="ECO:0000313" key="3">
    <source>
        <dbReference type="Proteomes" id="UP000250043"/>
    </source>
</evidence>